<dbReference type="eggNOG" id="ENOG5032SEG">
    <property type="taxonomic scope" value="Bacteria"/>
</dbReference>
<proteinExistence type="predicted"/>
<name>A6VVG3_MARMS</name>
<sequence length="101" mass="12010">MNNTKWRELQQAMYALEEHSPKWRTKCVTNGYVSNWDGEWFYHFSEGGYKDIEWVEIQAKNEEHRSVILSELRKVHVPGERTAHGFKIYGYVQDGSPVEYL</sequence>
<dbReference type="EMBL" id="CP000749">
    <property type="protein sequence ID" value="ABR70442.1"/>
    <property type="molecule type" value="Genomic_DNA"/>
</dbReference>
<dbReference type="InterPro" id="IPR046500">
    <property type="entry name" value="DUF6678"/>
</dbReference>
<organism evidence="1">
    <name type="scientific">Marinomonas sp. (strain MWYL1)</name>
    <dbReference type="NCBI Taxonomy" id="400668"/>
    <lineage>
        <taxon>Bacteria</taxon>
        <taxon>Pseudomonadati</taxon>
        <taxon>Pseudomonadota</taxon>
        <taxon>Gammaproteobacteria</taxon>
        <taxon>Oceanospirillales</taxon>
        <taxon>Oceanospirillaceae</taxon>
        <taxon>Marinomonas</taxon>
    </lineage>
</organism>
<accession>A6VVG3</accession>
<gene>
    <name evidence="1" type="ordered locus">Mmwyl1_1514</name>
</gene>
<dbReference type="Pfam" id="PF20383">
    <property type="entry name" value="DUF6678"/>
    <property type="match status" value="1"/>
</dbReference>
<dbReference type="KEGG" id="mmw:Mmwyl1_1514"/>
<dbReference type="AlphaFoldDB" id="A6VVG3"/>
<reference evidence="1" key="1">
    <citation type="submission" date="2007-06" db="EMBL/GenBank/DDBJ databases">
        <title>Complete sequence of Marinomonas sp. MWYL1.</title>
        <authorList>
            <consortium name="US DOE Joint Genome Institute"/>
            <person name="Copeland A."/>
            <person name="Lucas S."/>
            <person name="Lapidus A."/>
            <person name="Barry K."/>
            <person name="Glavina del Rio T."/>
            <person name="Dalin E."/>
            <person name="Tice H."/>
            <person name="Pitluck S."/>
            <person name="Kiss H."/>
            <person name="Brettin T."/>
            <person name="Bruce D."/>
            <person name="Detter J.C."/>
            <person name="Han C."/>
            <person name="Schmutz J."/>
            <person name="Larimer F."/>
            <person name="Land M."/>
            <person name="Hauser L."/>
            <person name="Kyrpides N."/>
            <person name="Kim E."/>
            <person name="Johnston A.W.B."/>
            <person name="Todd J.D."/>
            <person name="Rogers R."/>
            <person name="Wexler M."/>
            <person name="Bond P.L."/>
            <person name="Li Y."/>
            <person name="Richardson P."/>
        </authorList>
    </citation>
    <scope>NUCLEOTIDE SEQUENCE [LARGE SCALE GENOMIC DNA]</scope>
    <source>
        <strain evidence="1">MWYL1</strain>
    </source>
</reference>
<protein>
    <submittedName>
        <fullName evidence="1">Uncharacterized protein</fullName>
    </submittedName>
</protein>
<evidence type="ECO:0000313" key="1">
    <source>
        <dbReference type="EMBL" id="ABR70442.1"/>
    </source>
</evidence>
<dbReference type="HOGENOM" id="CLU_2318576_0_0_6"/>